<protein>
    <submittedName>
        <fullName evidence="1">Uncharacterized protein</fullName>
    </submittedName>
</protein>
<proteinExistence type="predicted"/>
<evidence type="ECO:0000313" key="1">
    <source>
        <dbReference type="EMBL" id="OGL81108.1"/>
    </source>
</evidence>
<sequence length="114" mass="13092">MSRVKGNDPRGSKRLTLVRGKKIQDMDQELKSIFVVEDSKNQPTGTQALMLAILEDGIRSYLSQVQHITEEAEHWVNLNRRSPFSFVVVCETLDLDPAKVREALKRMRDKHTSK</sequence>
<dbReference type="Proteomes" id="UP000176846">
    <property type="component" value="Unassembled WGS sequence"/>
</dbReference>
<gene>
    <name evidence="1" type="ORF">A2936_00715</name>
</gene>
<evidence type="ECO:0000313" key="2">
    <source>
        <dbReference type="Proteomes" id="UP000176846"/>
    </source>
</evidence>
<accession>A0A1F7UTS4</accession>
<comment type="caution">
    <text evidence="1">The sequence shown here is derived from an EMBL/GenBank/DDBJ whole genome shotgun (WGS) entry which is preliminary data.</text>
</comment>
<reference evidence="1 2" key="1">
    <citation type="journal article" date="2016" name="Nat. Commun.">
        <title>Thousands of microbial genomes shed light on interconnected biogeochemical processes in an aquifer system.</title>
        <authorList>
            <person name="Anantharaman K."/>
            <person name="Brown C.T."/>
            <person name="Hug L.A."/>
            <person name="Sharon I."/>
            <person name="Castelle C.J."/>
            <person name="Probst A.J."/>
            <person name="Thomas B.C."/>
            <person name="Singh A."/>
            <person name="Wilkins M.J."/>
            <person name="Karaoz U."/>
            <person name="Brodie E.L."/>
            <person name="Williams K.H."/>
            <person name="Hubbard S.S."/>
            <person name="Banfield J.F."/>
        </authorList>
    </citation>
    <scope>NUCLEOTIDE SEQUENCE [LARGE SCALE GENOMIC DNA]</scope>
</reference>
<organism evidence="1 2">
    <name type="scientific">Candidatus Uhrbacteria bacterium RIFCSPLOWO2_01_FULL_47_25</name>
    <dbReference type="NCBI Taxonomy" id="1802402"/>
    <lineage>
        <taxon>Bacteria</taxon>
        <taxon>Candidatus Uhriibacteriota</taxon>
    </lineage>
</organism>
<name>A0A1F7UTS4_9BACT</name>
<dbReference type="EMBL" id="MGEK01000033">
    <property type="protein sequence ID" value="OGL81108.1"/>
    <property type="molecule type" value="Genomic_DNA"/>
</dbReference>
<dbReference type="AlphaFoldDB" id="A0A1F7UTS4"/>